<evidence type="ECO:0000313" key="3">
    <source>
        <dbReference type="EMBL" id="EDP42197.1"/>
    </source>
</evidence>
<feature type="compositionally biased region" description="Basic and acidic residues" evidence="2">
    <location>
        <begin position="173"/>
        <end position="182"/>
    </location>
</feature>
<dbReference type="EMBL" id="AAYY01000013">
    <property type="protein sequence ID" value="EDP42197.1"/>
    <property type="molecule type" value="Genomic_DNA"/>
</dbReference>
<accession>A8Q9A7</accession>
<dbReference type="GO" id="GO:0003723">
    <property type="term" value="F:RNA binding"/>
    <property type="evidence" value="ECO:0007669"/>
    <property type="project" value="TreeGrafter"/>
</dbReference>
<dbReference type="InParanoid" id="A8Q9A7"/>
<dbReference type="AlphaFoldDB" id="A8Q9A7"/>
<dbReference type="FunCoup" id="A8Q9A7">
    <property type="interactions" value="69"/>
</dbReference>
<dbReference type="PANTHER" id="PTHR31809:SF0">
    <property type="entry name" value="BUD13 HOMOLOG"/>
    <property type="match status" value="1"/>
</dbReference>
<organism evidence="3 4">
    <name type="scientific">Malassezia globosa (strain ATCC MYA-4612 / CBS 7966)</name>
    <name type="common">Dandruff-associated fungus</name>
    <dbReference type="NCBI Taxonomy" id="425265"/>
    <lineage>
        <taxon>Eukaryota</taxon>
        <taxon>Fungi</taxon>
        <taxon>Dikarya</taxon>
        <taxon>Basidiomycota</taxon>
        <taxon>Ustilaginomycotina</taxon>
        <taxon>Malasseziomycetes</taxon>
        <taxon>Malasseziales</taxon>
        <taxon>Malasseziaceae</taxon>
        <taxon>Malassezia</taxon>
    </lineage>
</organism>
<dbReference type="GO" id="GO:0000398">
    <property type="term" value="P:mRNA splicing, via spliceosome"/>
    <property type="evidence" value="ECO:0007669"/>
    <property type="project" value="TreeGrafter"/>
</dbReference>
<dbReference type="RefSeq" id="XP_001729411.1">
    <property type="nucleotide sequence ID" value="XM_001729359.1"/>
</dbReference>
<dbReference type="PANTHER" id="PTHR31809">
    <property type="entry name" value="BUD13 HOMOLOG"/>
    <property type="match status" value="1"/>
</dbReference>
<dbReference type="Proteomes" id="UP000008837">
    <property type="component" value="Unassembled WGS sequence"/>
</dbReference>
<dbReference type="GO" id="GO:0070274">
    <property type="term" value="C:RES complex"/>
    <property type="evidence" value="ECO:0007669"/>
    <property type="project" value="TreeGrafter"/>
</dbReference>
<comment type="similarity">
    <text evidence="1">Belongs to the CWC26 family.</text>
</comment>
<sequence length="318" mass="36275">MVIRDEENVWFGQDNDHQIDEEVNALYKKKASANESLRVPQLQKSTATQSSGWTAVRPPSTETSNMSPKERVLDVDPNSSSYIYPDINSQSMSDAIASDDRATVQSSVSEARPQAGLMSREQLRAQREARKAAEKAAVELQGGVTEQPIASDPQETVYRDALGRRINPAEEEAQWRAEEDSRKRKAAERAQWNRGLVQRRQEAEQRADLAQISTERVARYADDARWNASRREQMHWDDPARVFLTRRRSGRRIIRPEYEGPVPPPNRYGIRPGFRWDGVDRSNGFERKFLMSINQAQRSKAEHHGTYGYAQAICSLSM</sequence>
<reference evidence="3 4" key="1">
    <citation type="journal article" date="2007" name="Proc. Natl. Acad. Sci. U.S.A.">
        <title>Dandruff-associated Malassezia genomes reveal convergent and divergent virulence traits shared with plant and human fungal pathogens.</title>
        <authorList>
            <person name="Xu J."/>
            <person name="Saunders C.W."/>
            <person name="Hu P."/>
            <person name="Grant R.A."/>
            <person name="Boekhout T."/>
            <person name="Kuramae E.E."/>
            <person name="Kronstad J.W."/>
            <person name="Deangelis Y.M."/>
            <person name="Reeder N.L."/>
            <person name="Johnstone K.R."/>
            <person name="Leland M."/>
            <person name="Fieno A.M."/>
            <person name="Begley W.M."/>
            <person name="Sun Y."/>
            <person name="Lacey M.P."/>
            <person name="Chaudhary T."/>
            <person name="Keough T."/>
            <person name="Chu L."/>
            <person name="Sears R."/>
            <person name="Yuan B."/>
            <person name="Dawson T.L.Jr."/>
        </authorList>
    </citation>
    <scope>NUCLEOTIDE SEQUENCE [LARGE SCALE GENOMIC DNA]</scope>
    <source>
        <strain evidence="4">ATCC MYA-4612 / CBS 7966</strain>
    </source>
</reference>
<evidence type="ECO:0008006" key="5">
    <source>
        <dbReference type="Google" id="ProtNLM"/>
    </source>
</evidence>
<evidence type="ECO:0000256" key="1">
    <source>
        <dbReference type="ARBA" id="ARBA00011069"/>
    </source>
</evidence>
<dbReference type="STRING" id="425265.A8Q9A7"/>
<dbReference type="GO" id="GO:0005684">
    <property type="term" value="C:U2-type spliceosomal complex"/>
    <property type="evidence" value="ECO:0007669"/>
    <property type="project" value="TreeGrafter"/>
</dbReference>
<dbReference type="KEGG" id="mgl:MGL_3446"/>
<dbReference type="GeneID" id="5853718"/>
<protein>
    <recommendedName>
        <fullName evidence="5">Pre-mRNA-splicing factor CWC26</fullName>
    </recommendedName>
</protein>
<comment type="caution">
    <text evidence="3">The sequence shown here is derived from an EMBL/GenBank/DDBJ whole genome shotgun (WGS) entry which is preliminary data.</text>
</comment>
<gene>
    <name evidence="3" type="ORF">MGL_3446</name>
</gene>
<dbReference type="InterPro" id="IPR051112">
    <property type="entry name" value="CWC26_splicing_factor"/>
</dbReference>
<dbReference type="OrthoDB" id="6022at2759"/>
<proteinExistence type="inferred from homology"/>
<feature type="region of interest" description="Disordered" evidence="2">
    <location>
        <begin position="163"/>
        <end position="182"/>
    </location>
</feature>
<feature type="compositionally biased region" description="Polar residues" evidence="2">
    <location>
        <begin position="42"/>
        <end position="53"/>
    </location>
</feature>
<feature type="region of interest" description="Disordered" evidence="2">
    <location>
        <begin position="32"/>
        <end position="78"/>
    </location>
</feature>
<dbReference type="Pfam" id="PF09736">
    <property type="entry name" value="Bud13"/>
    <property type="match status" value="1"/>
</dbReference>
<dbReference type="VEuPathDB" id="FungiDB:MGL_3446"/>
<keyword evidence="4" id="KW-1185">Reference proteome</keyword>
<dbReference type="InterPro" id="IPR018609">
    <property type="entry name" value="Bud13"/>
</dbReference>
<evidence type="ECO:0000313" key="4">
    <source>
        <dbReference type="Proteomes" id="UP000008837"/>
    </source>
</evidence>
<evidence type="ECO:0000256" key="2">
    <source>
        <dbReference type="SAM" id="MobiDB-lite"/>
    </source>
</evidence>
<name>A8Q9A7_MALGO</name>